<comment type="caution">
    <text evidence="1">The sequence shown here is derived from an EMBL/GenBank/DDBJ whole genome shotgun (WGS) entry which is preliminary data.</text>
</comment>
<accession>A0AAI8V813</accession>
<organism evidence="1 2">
    <name type="scientific">Anthostomella pinea</name>
    <dbReference type="NCBI Taxonomy" id="933095"/>
    <lineage>
        <taxon>Eukaryota</taxon>
        <taxon>Fungi</taxon>
        <taxon>Dikarya</taxon>
        <taxon>Ascomycota</taxon>
        <taxon>Pezizomycotina</taxon>
        <taxon>Sordariomycetes</taxon>
        <taxon>Xylariomycetidae</taxon>
        <taxon>Xylariales</taxon>
        <taxon>Xylariaceae</taxon>
        <taxon>Anthostomella</taxon>
    </lineage>
</organism>
<gene>
    <name evidence="1" type="ORF">KHLLAP_LOCUS220</name>
</gene>
<sequence>MSICNTVILQLSGDPRTIQPPRVLASRKPSLLAPNGFGARTAEQLPLQNVQQAISDSPPRSLSRQRPDSRHLPLLRVERSIRSITLVRSREPRGCPGFHPA</sequence>
<reference evidence="1" key="1">
    <citation type="submission" date="2023-10" db="EMBL/GenBank/DDBJ databases">
        <authorList>
            <person name="Hackl T."/>
        </authorList>
    </citation>
    <scope>NUCLEOTIDE SEQUENCE</scope>
</reference>
<dbReference type="AlphaFoldDB" id="A0AAI8V813"/>
<keyword evidence="2" id="KW-1185">Reference proteome</keyword>
<evidence type="ECO:0000313" key="2">
    <source>
        <dbReference type="Proteomes" id="UP001295740"/>
    </source>
</evidence>
<dbReference type="EMBL" id="CAUWAG010000003">
    <property type="protein sequence ID" value="CAJ2499752.1"/>
    <property type="molecule type" value="Genomic_DNA"/>
</dbReference>
<dbReference type="Proteomes" id="UP001295740">
    <property type="component" value="Unassembled WGS sequence"/>
</dbReference>
<proteinExistence type="predicted"/>
<evidence type="ECO:0000313" key="1">
    <source>
        <dbReference type="EMBL" id="CAJ2499752.1"/>
    </source>
</evidence>
<name>A0AAI8V813_9PEZI</name>
<protein>
    <submittedName>
        <fullName evidence="1">Uu.00g026050.m01.CDS01</fullName>
    </submittedName>
</protein>